<evidence type="ECO:0000313" key="1">
    <source>
        <dbReference type="EMBL" id="RXH80252.1"/>
    </source>
</evidence>
<dbReference type="EMBL" id="RDQH01000339">
    <property type="protein sequence ID" value="RXH80252.1"/>
    <property type="molecule type" value="Genomic_DNA"/>
</dbReference>
<gene>
    <name evidence="1" type="ORF">DVH24_041399</name>
</gene>
<organism evidence="1 2">
    <name type="scientific">Malus domestica</name>
    <name type="common">Apple</name>
    <name type="synonym">Pyrus malus</name>
    <dbReference type="NCBI Taxonomy" id="3750"/>
    <lineage>
        <taxon>Eukaryota</taxon>
        <taxon>Viridiplantae</taxon>
        <taxon>Streptophyta</taxon>
        <taxon>Embryophyta</taxon>
        <taxon>Tracheophyta</taxon>
        <taxon>Spermatophyta</taxon>
        <taxon>Magnoliopsida</taxon>
        <taxon>eudicotyledons</taxon>
        <taxon>Gunneridae</taxon>
        <taxon>Pentapetalae</taxon>
        <taxon>rosids</taxon>
        <taxon>fabids</taxon>
        <taxon>Rosales</taxon>
        <taxon>Rosaceae</taxon>
        <taxon>Amygdaloideae</taxon>
        <taxon>Maleae</taxon>
        <taxon>Malus</taxon>
    </lineage>
</organism>
<name>A0A498IDP4_MALDO</name>
<proteinExistence type="predicted"/>
<comment type="caution">
    <text evidence="1">The sequence shown here is derived from an EMBL/GenBank/DDBJ whole genome shotgun (WGS) entry which is preliminary data.</text>
</comment>
<evidence type="ECO:0000313" key="2">
    <source>
        <dbReference type="Proteomes" id="UP000290289"/>
    </source>
</evidence>
<dbReference type="Proteomes" id="UP000290289">
    <property type="component" value="Chromosome 13"/>
</dbReference>
<keyword evidence="2" id="KW-1185">Reference proteome</keyword>
<accession>A0A498IDP4</accession>
<feature type="non-terminal residue" evidence="1">
    <location>
        <position position="1"/>
    </location>
</feature>
<dbReference type="AlphaFoldDB" id="A0A498IDP4"/>
<sequence length="102" mass="11414">HQKLQSQKSSSISIHRDCNPHLFNHNHNSPGTGVAWIGRFLCLVHFGGLFACYKVLSTCECVCQRSSRTMFGLGDIFCPCYLQACASWILKCTQTNYSCLHG</sequence>
<protein>
    <submittedName>
        <fullName evidence="1">Uncharacterized protein</fullName>
    </submittedName>
</protein>
<reference evidence="1 2" key="1">
    <citation type="submission" date="2018-10" db="EMBL/GenBank/DDBJ databases">
        <title>A high-quality apple genome assembly.</title>
        <authorList>
            <person name="Hu J."/>
        </authorList>
    </citation>
    <scope>NUCLEOTIDE SEQUENCE [LARGE SCALE GENOMIC DNA]</scope>
    <source>
        <strain evidence="2">cv. HFTH1</strain>
        <tissue evidence="1">Young leaf</tissue>
    </source>
</reference>